<feature type="chain" id="PRO_5040440511" evidence="1">
    <location>
        <begin position="23"/>
        <end position="197"/>
    </location>
</feature>
<dbReference type="GeneID" id="66075346"/>
<comment type="caution">
    <text evidence="2">The sequence shown here is derived from an EMBL/GenBank/DDBJ whole genome shotgun (WGS) entry which is preliminary data.</text>
</comment>
<organism evidence="2 3">
    <name type="scientific">Marasmius oreades</name>
    <name type="common">fairy-ring Marasmius</name>
    <dbReference type="NCBI Taxonomy" id="181124"/>
    <lineage>
        <taxon>Eukaryota</taxon>
        <taxon>Fungi</taxon>
        <taxon>Dikarya</taxon>
        <taxon>Basidiomycota</taxon>
        <taxon>Agaricomycotina</taxon>
        <taxon>Agaricomycetes</taxon>
        <taxon>Agaricomycetidae</taxon>
        <taxon>Agaricales</taxon>
        <taxon>Marasmiineae</taxon>
        <taxon>Marasmiaceae</taxon>
        <taxon>Marasmius</taxon>
    </lineage>
</organism>
<proteinExistence type="predicted"/>
<gene>
    <name evidence="2" type="ORF">E1B28_006270</name>
</gene>
<dbReference type="KEGG" id="more:E1B28_006270"/>
<keyword evidence="1" id="KW-0732">Signal</keyword>
<feature type="signal peptide" evidence="1">
    <location>
        <begin position="1"/>
        <end position="22"/>
    </location>
</feature>
<dbReference type="Proteomes" id="UP001049176">
    <property type="component" value="Chromosome 3"/>
</dbReference>
<keyword evidence="3" id="KW-1185">Reference proteome</keyword>
<evidence type="ECO:0000313" key="3">
    <source>
        <dbReference type="Proteomes" id="UP001049176"/>
    </source>
</evidence>
<evidence type="ECO:0000313" key="2">
    <source>
        <dbReference type="EMBL" id="KAG7095533.1"/>
    </source>
</evidence>
<evidence type="ECO:0000256" key="1">
    <source>
        <dbReference type="SAM" id="SignalP"/>
    </source>
</evidence>
<accession>A0A9P7S7S5</accession>
<reference evidence="2" key="1">
    <citation type="journal article" date="2021" name="Genome Biol. Evol.">
        <title>The assembled and annotated genome of the fairy-ring fungus Marasmius oreades.</title>
        <authorList>
            <person name="Hiltunen M."/>
            <person name="Ament-Velasquez S.L."/>
            <person name="Johannesson H."/>
        </authorList>
    </citation>
    <scope>NUCLEOTIDE SEQUENCE</scope>
    <source>
        <strain evidence="2">03SP1</strain>
    </source>
</reference>
<sequence>MIPFVFQLAILLFFTGFPSSQALQVNNTIYIISSAETPSLGRPGLTPIGQQRAQQCIPNVFAKFNIGLIISCNGTAAGSEDEDGDGQGCAAAAPTAQPFATQLGLSLTTCGAGDDANEGCASRLINAFAKNSTGSVLIVWDFLQMEDLFENLDIDDEEDDDDDNEDGTPHYDIITTALKTKVIGQSSMNCTGIDGPA</sequence>
<name>A0A9P7S7S5_9AGAR</name>
<protein>
    <submittedName>
        <fullName evidence="2">Uncharacterized protein</fullName>
    </submittedName>
</protein>
<dbReference type="RefSeq" id="XP_043012003.1">
    <property type="nucleotide sequence ID" value="XM_043150913.1"/>
</dbReference>
<dbReference type="AlphaFoldDB" id="A0A9P7S7S5"/>
<dbReference type="OrthoDB" id="425925at2759"/>
<dbReference type="EMBL" id="CM032183">
    <property type="protein sequence ID" value="KAG7095533.1"/>
    <property type="molecule type" value="Genomic_DNA"/>
</dbReference>